<feature type="region of interest" description="Disordered" evidence="1">
    <location>
        <begin position="663"/>
        <end position="791"/>
    </location>
</feature>
<feature type="region of interest" description="Disordered" evidence="1">
    <location>
        <begin position="638"/>
        <end position="657"/>
    </location>
</feature>
<reference evidence="3 4" key="1">
    <citation type="journal article" date="2017" name="Nat. Ecol. Evol.">
        <title>Scallop genome provides insights into evolution of bilaterian karyotype and development.</title>
        <authorList>
            <person name="Wang S."/>
            <person name="Zhang J."/>
            <person name="Jiao W."/>
            <person name="Li J."/>
            <person name="Xun X."/>
            <person name="Sun Y."/>
            <person name="Guo X."/>
            <person name="Huan P."/>
            <person name="Dong B."/>
            <person name="Zhang L."/>
            <person name="Hu X."/>
            <person name="Sun X."/>
            <person name="Wang J."/>
            <person name="Zhao C."/>
            <person name="Wang Y."/>
            <person name="Wang D."/>
            <person name="Huang X."/>
            <person name="Wang R."/>
            <person name="Lv J."/>
            <person name="Li Y."/>
            <person name="Zhang Z."/>
            <person name="Liu B."/>
            <person name="Lu W."/>
            <person name="Hui Y."/>
            <person name="Liang J."/>
            <person name="Zhou Z."/>
            <person name="Hou R."/>
            <person name="Li X."/>
            <person name="Liu Y."/>
            <person name="Li H."/>
            <person name="Ning X."/>
            <person name="Lin Y."/>
            <person name="Zhao L."/>
            <person name="Xing Q."/>
            <person name="Dou J."/>
            <person name="Li Y."/>
            <person name="Mao J."/>
            <person name="Guo H."/>
            <person name="Dou H."/>
            <person name="Li T."/>
            <person name="Mu C."/>
            <person name="Jiang W."/>
            <person name="Fu Q."/>
            <person name="Fu X."/>
            <person name="Miao Y."/>
            <person name="Liu J."/>
            <person name="Yu Q."/>
            <person name="Li R."/>
            <person name="Liao H."/>
            <person name="Li X."/>
            <person name="Kong Y."/>
            <person name="Jiang Z."/>
            <person name="Chourrout D."/>
            <person name="Li R."/>
            <person name="Bao Z."/>
        </authorList>
    </citation>
    <scope>NUCLEOTIDE SEQUENCE [LARGE SCALE GENOMIC DNA]</scope>
    <source>
        <strain evidence="3 4">PY_sf001</strain>
    </source>
</reference>
<dbReference type="GO" id="GO:0043130">
    <property type="term" value="F:ubiquitin binding"/>
    <property type="evidence" value="ECO:0007669"/>
    <property type="project" value="InterPro"/>
</dbReference>
<dbReference type="SMART" id="SM00546">
    <property type="entry name" value="CUE"/>
    <property type="match status" value="1"/>
</dbReference>
<dbReference type="InterPro" id="IPR009060">
    <property type="entry name" value="UBA-like_sf"/>
</dbReference>
<evidence type="ECO:0000259" key="2">
    <source>
        <dbReference type="PROSITE" id="PS51140"/>
    </source>
</evidence>
<dbReference type="Gene3D" id="1.10.8.10">
    <property type="entry name" value="DNA helicase RuvA subunit, C-terminal domain"/>
    <property type="match status" value="1"/>
</dbReference>
<dbReference type="InterPro" id="IPR003892">
    <property type="entry name" value="CUE"/>
</dbReference>
<feature type="compositionally biased region" description="Gly residues" evidence="1">
    <location>
        <begin position="437"/>
        <end position="454"/>
    </location>
</feature>
<feature type="region of interest" description="Disordered" evidence="1">
    <location>
        <begin position="403"/>
        <end position="469"/>
    </location>
</feature>
<feature type="compositionally biased region" description="Basic and acidic residues" evidence="1">
    <location>
        <begin position="731"/>
        <end position="746"/>
    </location>
</feature>
<dbReference type="EMBL" id="NEDP02005045">
    <property type="protein sequence ID" value="OWF43626.1"/>
    <property type="molecule type" value="Genomic_DNA"/>
</dbReference>
<feature type="domain" description="CUE" evidence="2">
    <location>
        <begin position="489"/>
        <end position="532"/>
    </location>
</feature>
<gene>
    <name evidence="3" type="ORF">KP79_PYT22324</name>
</gene>
<dbReference type="PANTHER" id="PTHR21494">
    <property type="entry name" value="ACTIVATING SIGNAL COINTEGRATOR 1 COMPLEX SUBUNIT 2 ASC-1 COMPLEX SUBUNIT P100"/>
    <property type="match status" value="1"/>
</dbReference>
<comment type="caution">
    <text evidence="3">The sequence shown here is derived from an EMBL/GenBank/DDBJ whole genome shotgun (WGS) entry which is preliminary data.</text>
</comment>
<accession>A0A210Q4F7</accession>
<proteinExistence type="predicted"/>
<dbReference type="PROSITE" id="PS51140">
    <property type="entry name" value="CUE"/>
    <property type="match status" value="1"/>
</dbReference>
<dbReference type="Pfam" id="PF02845">
    <property type="entry name" value="CUE"/>
    <property type="match status" value="1"/>
</dbReference>
<dbReference type="InterPro" id="IPR041800">
    <property type="entry name" value="ASCC2_CUE"/>
</dbReference>
<dbReference type="OrthoDB" id="5577209at2759"/>
<evidence type="ECO:0000313" key="4">
    <source>
        <dbReference type="Proteomes" id="UP000242188"/>
    </source>
</evidence>
<dbReference type="PANTHER" id="PTHR21494:SF0">
    <property type="entry name" value="ACTIVATING SIGNAL COINTEGRATOR 1 COMPLEX SUBUNIT 2"/>
    <property type="match status" value="1"/>
</dbReference>
<feature type="compositionally biased region" description="Basic residues" evidence="1">
    <location>
        <begin position="760"/>
        <end position="777"/>
    </location>
</feature>
<dbReference type="InterPro" id="IPR052586">
    <property type="entry name" value="ASCC2"/>
</dbReference>
<sequence length="791" mass="89426">MSSNVPLDKLQVKVEISKNKTENVPALHPRWVQKIQFLKYHAPPLDVGDRGQCEEWGDRLKFIEEDLHWALQLPHDKFWCQIVFDETFITLIDSYLRYAPRTHDVLIELPADTKSRHDEVHRLMFMTCLRMATHKESKEHHITPSVFGDILYENFLFDVPKLLDLCVLYGQGNSQLLHKMIENVFTNQPKYNDDLHSTIPTILQVFDNIRAKCGLADGSGLTPKKLTKPSQELSELGTMSMADFQDVVFYLADTGTTLACFLDVYPPACGLFHKEDFVHQLAILYESVIPEVVSTIKKRTFDSHSHKMLLRQKTQEAKSSLLKVVHLIVNTCCIQPILENVGAEDRVEDLIHLFTSMLNERRFLADFESHHRFENYQDILLQAPIEIDEMRLQYIQDAISSAFTTHGRRRKPTGGTKRGGRTSPDGSPAPMEDTCAVGGGATSGVMGGATGGATGRSTAESESTGYGDDSQVEHYEAAGACAMQKTGVELESLISSVRDLLPDLGEGFIEVCLEEMDYNLERVINAVLEDKLPPSLQELDRSMPREEPQQPDNNPISLLDGRRNVYDNDEFDVFSRDSVDTSRIFQGKQNKMDKISLDDKTLGTDDKFRLNEAYGYVVERVNADEAAQMAELYDDEYDDTYDTNNVGADDADSADELSHGKAFTVPRILGGGKQRQPNRKSSESDSQDSDEEKKRDQFVRDPALLRQQAEQRRMSQRRGQGRRYGQGQGHPPREQGQDGPKHDVQGKQKGQGQDADVLRNRKFKEKNKSSRGNHNRRYMSDKKRMGFGGGP</sequence>
<organism evidence="3 4">
    <name type="scientific">Mizuhopecten yessoensis</name>
    <name type="common">Japanese scallop</name>
    <name type="synonym">Patinopecten yessoensis</name>
    <dbReference type="NCBI Taxonomy" id="6573"/>
    <lineage>
        <taxon>Eukaryota</taxon>
        <taxon>Metazoa</taxon>
        <taxon>Spiralia</taxon>
        <taxon>Lophotrochozoa</taxon>
        <taxon>Mollusca</taxon>
        <taxon>Bivalvia</taxon>
        <taxon>Autobranchia</taxon>
        <taxon>Pteriomorphia</taxon>
        <taxon>Pectinida</taxon>
        <taxon>Pectinoidea</taxon>
        <taxon>Pectinidae</taxon>
        <taxon>Mizuhopecten</taxon>
    </lineage>
</organism>
<dbReference type="SUPFAM" id="SSF46934">
    <property type="entry name" value="UBA-like"/>
    <property type="match status" value="1"/>
</dbReference>
<evidence type="ECO:0000256" key="1">
    <source>
        <dbReference type="SAM" id="MobiDB-lite"/>
    </source>
</evidence>
<dbReference type="CDD" id="cd14364">
    <property type="entry name" value="CUE_ASCC2"/>
    <property type="match status" value="1"/>
</dbReference>
<feature type="region of interest" description="Disordered" evidence="1">
    <location>
        <begin position="541"/>
        <end position="561"/>
    </location>
</feature>
<keyword evidence="4" id="KW-1185">Reference proteome</keyword>
<dbReference type="Proteomes" id="UP000242188">
    <property type="component" value="Unassembled WGS sequence"/>
</dbReference>
<dbReference type="GO" id="GO:0006355">
    <property type="term" value="P:regulation of DNA-templated transcription"/>
    <property type="evidence" value="ECO:0007669"/>
    <property type="project" value="TreeGrafter"/>
</dbReference>
<dbReference type="STRING" id="6573.A0A210Q4F7"/>
<protein>
    <submittedName>
        <fullName evidence="3">Activating signal cointegrator 1 complex subunit 2</fullName>
    </submittedName>
</protein>
<evidence type="ECO:0000313" key="3">
    <source>
        <dbReference type="EMBL" id="OWF43626.1"/>
    </source>
</evidence>
<dbReference type="AlphaFoldDB" id="A0A210Q4F7"/>
<name>A0A210Q4F7_MIZYE</name>